<keyword evidence="8 9" id="KW-0998">Cell outer membrane</keyword>
<dbReference type="InterPro" id="IPR036942">
    <property type="entry name" value="Beta-barrel_TonB_sf"/>
</dbReference>
<feature type="domain" description="TonB-dependent receptor plug" evidence="14">
    <location>
        <begin position="64"/>
        <end position="178"/>
    </location>
</feature>
<evidence type="ECO:0000313" key="15">
    <source>
        <dbReference type="EMBL" id="GGB66141.1"/>
    </source>
</evidence>
<comment type="caution">
    <text evidence="15">The sequence shown here is derived from an EMBL/GenBank/DDBJ whole genome shotgun (WGS) entry which is preliminary data.</text>
</comment>
<dbReference type="Pfam" id="PF07715">
    <property type="entry name" value="Plug"/>
    <property type="match status" value="1"/>
</dbReference>
<evidence type="ECO:0000256" key="4">
    <source>
        <dbReference type="ARBA" id="ARBA00022692"/>
    </source>
</evidence>
<dbReference type="EMBL" id="BMGD01000003">
    <property type="protein sequence ID" value="GGB66141.1"/>
    <property type="molecule type" value="Genomic_DNA"/>
</dbReference>
<dbReference type="InterPro" id="IPR000531">
    <property type="entry name" value="Beta-barrel_TonB"/>
</dbReference>
<proteinExistence type="inferred from homology"/>
<keyword evidence="5 12" id="KW-0732">Signal</keyword>
<evidence type="ECO:0000256" key="1">
    <source>
        <dbReference type="ARBA" id="ARBA00004571"/>
    </source>
</evidence>
<dbReference type="RefSeq" id="WP_229736975.1">
    <property type="nucleotide sequence ID" value="NZ_BMGD01000003.1"/>
</dbReference>
<evidence type="ECO:0000256" key="11">
    <source>
        <dbReference type="RuleBase" id="RU003357"/>
    </source>
</evidence>
<evidence type="ECO:0000256" key="2">
    <source>
        <dbReference type="ARBA" id="ARBA00022448"/>
    </source>
</evidence>
<dbReference type="Gene3D" id="2.170.130.10">
    <property type="entry name" value="TonB-dependent receptor, plug domain"/>
    <property type="match status" value="1"/>
</dbReference>
<feature type="chain" id="PRO_5046890485" evidence="12">
    <location>
        <begin position="33"/>
        <end position="1106"/>
    </location>
</feature>
<dbReference type="Pfam" id="PF00593">
    <property type="entry name" value="TonB_dep_Rec_b-barrel"/>
    <property type="match status" value="1"/>
</dbReference>
<keyword evidence="7 9" id="KW-0472">Membrane</keyword>
<dbReference type="Gene3D" id="2.40.170.20">
    <property type="entry name" value="TonB-dependent receptor, beta-barrel domain"/>
    <property type="match status" value="1"/>
</dbReference>
<gene>
    <name evidence="15" type="primary">btuB</name>
    <name evidence="15" type="ORF">GCM10010833_21630</name>
</gene>
<evidence type="ECO:0000256" key="5">
    <source>
        <dbReference type="ARBA" id="ARBA00022729"/>
    </source>
</evidence>
<dbReference type="PANTHER" id="PTHR47234:SF2">
    <property type="entry name" value="TONB-DEPENDENT RECEPTOR"/>
    <property type="match status" value="1"/>
</dbReference>
<evidence type="ECO:0000256" key="9">
    <source>
        <dbReference type="PROSITE-ProRule" id="PRU01360"/>
    </source>
</evidence>
<dbReference type="PROSITE" id="PS52016">
    <property type="entry name" value="TONB_DEPENDENT_REC_3"/>
    <property type="match status" value="1"/>
</dbReference>
<dbReference type="PANTHER" id="PTHR47234">
    <property type="match status" value="1"/>
</dbReference>
<keyword evidence="2 9" id="KW-0813">Transport</keyword>
<keyword evidence="4 9" id="KW-0812">Transmembrane</keyword>
<evidence type="ECO:0000259" key="13">
    <source>
        <dbReference type="Pfam" id="PF00593"/>
    </source>
</evidence>
<feature type="signal peptide" evidence="12">
    <location>
        <begin position="1"/>
        <end position="32"/>
    </location>
</feature>
<evidence type="ECO:0000256" key="3">
    <source>
        <dbReference type="ARBA" id="ARBA00022452"/>
    </source>
</evidence>
<keyword evidence="6 11" id="KW-0798">TonB box</keyword>
<comment type="subcellular location">
    <subcellularLocation>
        <location evidence="1 9">Cell outer membrane</location>
        <topology evidence="1 9">Multi-pass membrane protein</topology>
    </subcellularLocation>
</comment>
<dbReference type="InterPro" id="IPR039426">
    <property type="entry name" value="TonB-dep_rcpt-like"/>
</dbReference>
<evidence type="ECO:0000256" key="12">
    <source>
        <dbReference type="SAM" id="SignalP"/>
    </source>
</evidence>
<protein>
    <submittedName>
        <fullName evidence="15">TonB-dependent receptor</fullName>
    </submittedName>
</protein>
<dbReference type="PROSITE" id="PS01156">
    <property type="entry name" value="TONB_DEPENDENT_REC_2"/>
    <property type="match status" value="1"/>
</dbReference>
<evidence type="ECO:0000259" key="14">
    <source>
        <dbReference type="Pfam" id="PF07715"/>
    </source>
</evidence>
<feature type="domain" description="TonB-dependent receptor-like beta-barrel" evidence="13">
    <location>
        <begin position="604"/>
        <end position="1077"/>
    </location>
</feature>
<evidence type="ECO:0000256" key="7">
    <source>
        <dbReference type="ARBA" id="ARBA00023136"/>
    </source>
</evidence>
<dbReference type="InterPro" id="IPR010917">
    <property type="entry name" value="TonB_rcpt_CS"/>
</dbReference>
<dbReference type="InterPro" id="IPR012910">
    <property type="entry name" value="Plug_dom"/>
</dbReference>
<dbReference type="Proteomes" id="UP000614261">
    <property type="component" value="Unassembled WGS sequence"/>
</dbReference>
<keyword evidence="16" id="KW-1185">Reference proteome</keyword>
<evidence type="ECO:0000313" key="16">
    <source>
        <dbReference type="Proteomes" id="UP000614261"/>
    </source>
</evidence>
<dbReference type="InterPro" id="IPR037066">
    <property type="entry name" value="Plug_dom_sf"/>
</dbReference>
<sequence length="1106" mass="118666">MSKINTKAQLVSLPAMATALAISGIISSAAYAQDAQEQVDTTAEQADGTIIVTGSRLQRDANATAPQPISTVTAQDLRLSGNTDSTATLRQIPALISSGTVADSIERGAGGIGQATLNLRQLGSNRTLVVVDGWRHVSGVAGSQTVDVATIPNALIERVEVLTGGASAVYGADAVTGVVNYVLKRDFEGLQLDAQASLATEGAGGSYRIEGTYGKNFSEGRGNITFSAGYTKDLEVLLGQRSFTRNNGRGNNSTTYENPLRRFQQGDINPATMPNFASRFTTAAGRFPYGFAIPTAAGFSTAFPGLTPTPAEQALIDRAAGAPLFAIGRDPKFAISSGQGLVFRRDFGFFNADINGNGINDCEESYIGFTGFGGGGCYVTTPEGGVRIFRDGIISTAENQFGGDGAVERTNETSLIPESERIYANLRASFEFSPEARVWVDAKYTRNNTLSRNNYNTFYDSLLIFADNPFIPAAIQADADEAGGLRVSRDMLDLGANITRARRETYRIVGGLEGELTPHLRYEFVGNYGRTDNVSIQENGVLYDRLFAAIDVVRDPATGQQRCRSDTSNVPHPGSQFFPVIYRGFFTFRPGDGQCRPANILAGTSSISADAVDFITTPLTTSARLEQTVFTAILNGDTGAFFNLPGGPVQFSIGAEYRKERSQSFFDPLRLGLLPEGSPAGPAGTFIGDIPAIGVPAGTRPNQSLVFDAATRLSNVDGSFNVKELFGEIDIPLLRELPFAHELSVGAAGRYADYSTVGGTFTWNVNGRYAPVRDLAFRGTYSRAIRAPNISELFNPAQGVTFRPSDPCNQATIDGLVAGNAANAQNRLNNCRAAGIPVGFRDPLTARFSGTREGNPNLTEETATTWTVGGVFTPSFIPGLTVSADYYSIKITDAINVVSAQDIVNTCYDLDTFPNVFCSFFDRNTVPTSPTFRGFTFLRQQDRNLGRIETSGVDFQADLRFTLGSNNFALRVAGNWTERLNRFFDPLNPDLVNPGLRELGVPEWAGFGSLTWNLENVSITYGLQYIGSTAVASDVQIERLDIEFGPAGLAPDYWLHNMAATVDVAENFSVTAGINNISNKEPYLSSSAYPVSGIGRTIFVSAGARF</sequence>
<keyword evidence="3 9" id="KW-1134">Transmembrane beta strand</keyword>
<dbReference type="SUPFAM" id="SSF56935">
    <property type="entry name" value="Porins"/>
    <property type="match status" value="1"/>
</dbReference>
<evidence type="ECO:0000256" key="8">
    <source>
        <dbReference type="ARBA" id="ARBA00023237"/>
    </source>
</evidence>
<keyword evidence="15" id="KW-0675">Receptor</keyword>
<comment type="similarity">
    <text evidence="9 11">Belongs to the TonB-dependent receptor family.</text>
</comment>
<reference evidence="16" key="1">
    <citation type="journal article" date="2019" name="Int. J. Syst. Evol. Microbiol.">
        <title>The Global Catalogue of Microorganisms (GCM) 10K type strain sequencing project: providing services to taxonomists for standard genome sequencing and annotation.</title>
        <authorList>
            <consortium name="The Broad Institute Genomics Platform"/>
            <consortium name="The Broad Institute Genome Sequencing Center for Infectious Disease"/>
            <person name="Wu L."/>
            <person name="Ma J."/>
        </authorList>
    </citation>
    <scope>NUCLEOTIDE SEQUENCE [LARGE SCALE GENOMIC DNA]</scope>
    <source>
        <strain evidence="16">CGMCC 1.12851</strain>
    </source>
</reference>
<name>A0ABQ1JGA5_9SPHN</name>
<evidence type="ECO:0000256" key="10">
    <source>
        <dbReference type="PROSITE-ProRule" id="PRU10144"/>
    </source>
</evidence>
<accession>A0ABQ1JGA5</accession>
<evidence type="ECO:0000256" key="6">
    <source>
        <dbReference type="ARBA" id="ARBA00023077"/>
    </source>
</evidence>
<feature type="short sequence motif" description="TonB C-terminal box" evidence="10">
    <location>
        <begin position="1089"/>
        <end position="1106"/>
    </location>
</feature>
<organism evidence="15 16">
    <name type="scientific">Blastomonas aquatica</name>
    <dbReference type="NCBI Taxonomy" id="1510276"/>
    <lineage>
        <taxon>Bacteria</taxon>
        <taxon>Pseudomonadati</taxon>
        <taxon>Pseudomonadota</taxon>
        <taxon>Alphaproteobacteria</taxon>
        <taxon>Sphingomonadales</taxon>
        <taxon>Sphingomonadaceae</taxon>
        <taxon>Blastomonas</taxon>
    </lineage>
</organism>